<evidence type="ECO:0000313" key="11">
    <source>
        <dbReference type="Proteomes" id="UP000756132"/>
    </source>
</evidence>
<proteinExistence type="inferred from homology"/>
<keyword evidence="6" id="KW-0408">Iron</keyword>
<keyword evidence="11" id="KW-1185">Reference proteome</keyword>
<evidence type="ECO:0000256" key="3">
    <source>
        <dbReference type="ARBA" id="ARBA00022617"/>
    </source>
</evidence>
<comment type="cofactor">
    <cofactor evidence="1">
        <name>heme b</name>
        <dbReference type="ChEBI" id="CHEBI:60344"/>
    </cofactor>
</comment>
<accession>A0A9Q8L4V4</accession>
<dbReference type="GO" id="GO:0004601">
    <property type="term" value="F:peroxidase activity"/>
    <property type="evidence" value="ECO:0007669"/>
    <property type="project" value="UniProtKB-KW"/>
</dbReference>
<feature type="domain" description="Heme haloperoxidase family profile" evidence="9">
    <location>
        <begin position="91"/>
        <end position="317"/>
    </location>
</feature>
<evidence type="ECO:0000256" key="7">
    <source>
        <dbReference type="ARBA" id="ARBA00025795"/>
    </source>
</evidence>
<dbReference type="AlphaFoldDB" id="A0A9Q8L4V4"/>
<dbReference type="EMBL" id="CP090163">
    <property type="protein sequence ID" value="UJO10915.1"/>
    <property type="molecule type" value="Genomic_DNA"/>
</dbReference>
<evidence type="ECO:0000256" key="6">
    <source>
        <dbReference type="ARBA" id="ARBA00023004"/>
    </source>
</evidence>
<name>A0A9Q8L4V4_PASFU</name>
<feature type="signal peptide" evidence="8">
    <location>
        <begin position="1"/>
        <end position="17"/>
    </location>
</feature>
<keyword evidence="4" id="KW-0479">Metal-binding</keyword>
<evidence type="ECO:0000256" key="8">
    <source>
        <dbReference type="SAM" id="SignalP"/>
    </source>
</evidence>
<dbReference type="PANTHER" id="PTHR33577">
    <property type="entry name" value="STERIGMATOCYSTIN BIOSYNTHESIS PEROXIDASE STCC-RELATED"/>
    <property type="match status" value="1"/>
</dbReference>
<feature type="chain" id="PRO_5040378235" evidence="8">
    <location>
        <begin position="18"/>
        <end position="414"/>
    </location>
</feature>
<keyword evidence="2 10" id="KW-0575">Peroxidase</keyword>
<keyword evidence="3" id="KW-0349">Heme</keyword>
<sequence length="414" mass="44156">MFTKTALVALVASQASAFPFVAEMVGRDPAEMKRADRLVARIPGDAASCPFNPDHKGAEPYSAKYPYCGAKNGAPGYQICANNKVPADDDTAHRFIAPGPNDIRGPCPGLNTAANHGFLSRDGIVTFAELTDTQQNVYGVGYDLAVLLAVLGVGLDGDPITTKLSLGCDATSRTATPGLGPELGLDGHNKFEGDTSLTRNDYFTAGGDNYKFNNTLYTDMINNYCKDQCNRDHVALYRKARYDWSVQHNGNFYFGPKSVLLFGASSFLYELFPSFGEFGTANPTTMSYFFQKEQLPPNWFSRVDPYSIPLVAAEIFAQYQLHPVAFGGNTGAPNTFVGIGELGPSISNSSLNGNAAGVVCLLYQIATENTPSAIGGGGTLSSQSAQWAAKMLNPIFGGNGTAAQFGCPLNYNNA</sequence>
<dbReference type="PROSITE" id="PS51405">
    <property type="entry name" value="HEME_HALOPEROXIDASE"/>
    <property type="match status" value="1"/>
</dbReference>
<dbReference type="GeneID" id="71980738"/>
<dbReference type="InterPro" id="IPR036851">
    <property type="entry name" value="Chloroperoxidase-like_sf"/>
</dbReference>
<dbReference type="PANTHER" id="PTHR33577:SF15">
    <property type="entry name" value="HEME HALOPEROXIDASE FAMILY PROFILE DOMAIN-CONTAINING PROTEIN"/>
    <property type="match status" value="1"/>
</dbReference>
<dbReference type="InterPro" id="IPR000028">
    <property type="entry name" value="Chloroperoxidase"/>
</dbReference>
<dbReference type="OrthoDB" id="407298at2759"/>
<dbReference type="Gene3D" id="1.10.489.10">
    <property type="entry name" value="Chloroperoxidase-like"/>
    <property type="match status" value="1"/>
</dbReference>
<evidence type="ECO:0000259" key="9">
    <source>
        <dbReference type="PROSITE" id="PS51405"/>
    </source>
</evidence>
<dbReference type="RefSeq" id="XP_047755281.1">
    <property type="nucleotide sequence ID" value="XM_047900008.1"/>
</dbReference>
<dbReference type="Proteomes" id="UP000756132">
    <property type="component" value="Chromosome 1"/>
</dbReference>
<reference evidence="10" key="2">
    <citation type="journal article" date="2022" name="Microb. Genom.">
        <title>A chromosome-scale genome assembly of the tomato pathogen Cladosporium fulvum reveals a compartmentalized genome architecture and the presence of a dispensable chromosome.</title>
        <authorList>
            <person name="Zaccaron A.Z."/>
            <person name="Chen L.H."/>
            <person name="Samaras A."/>
            <person name="Stergiopoulos I."/>
        </authorList>
    </citation>
    <scope>NUCLEOTIDE SEQUENCE</scope>
    <source>
        <strain evidence="10">Race5_Kim</strain>
    </source>
</reference>
<reference evidence="10" key="1">
    <citation type="submission" date="2021-12" db="EMBL/GenBank/DDBJ databases">
        <authorList>
            <person name="Zaccaron A."/>
            <person name="Stergiopoulos I."/>
        </authorList>
    </citation>
    <scope>NUCLEOTIDE SEQUENCE</scope>
    <source>
        <strain evidence="10">Race5_Kim</strain>
    </source>
</reference>
<keyword evidence="8" id="KW-0732">Signal</keyword>
<keyword evidence="5" id="KW-0560">Oxidoreductase</keyword>
<evidence type="ECO:0000256" key="2">
    <source>
        <dbReference type="ARBA" id="ARBA00022559"/>
    </source>
</evidence>
<gene>
    <name evidence="10" type="ORF">CLAFUR5_00860</name>
</gene>
<organism evidence="10 11">
    <name type="scientific">Passalora fulva</name>
    <name type="common">Tomato leaf mold</name>
    <name type="synonym">Cladosporium fulvum</name>
    <dbReference type="NCBI Taxonomy" id="5499"/>
    <lineage>
        <taxon>Eukaryota</taxon>
        <taxon>Fungi</taxon>
        <taxon>Dikarya</taxon>
        <taxon>Ascomycota</taxon>
        <taxon>Pezizomycotina</taxon>
        <taxon>Dothideomycetes</taxon>
        <taxon>Dothideomycetidae</taxon>
        <taxon>Mycosphaerellales</taxon>
        <taxon>Mycosphaerellaceae</taxon>
        <taxon>Fulvia</taxon>
    </lineage>
</organism>
<dbReference type="SUPFAM" id="SSF47571">
    <property type="entry name" value="Cloroperoxidase"/>
    <property type="match status" value="1"/>
</dbReference>
<evidence type="ECO:0000256" key="5">
    <source>
        <dbReference type="ARBA" id="ARBA00023002"/>
    </source>
</evidence>
<dbReference type="Pfam" id="PF01328">
    <property type="entry name" value="Peroxidase_2"/>
    <property type="match status" value="1"/>
</dbReference>
<evidence type="ECO:0000313" key="10">
    <source>
        <dbReference type="EMBL" id="UJO10915.1"/>
    </source>
</evidence>
<protein>
    <submittedName>
        <fullName evidence="10">Dothistromin biosynthesis peroxidase dotB</fullName>
    </submittedName>
</protein>
<dbReference type="KEGG" id="ffu:CLAFUR5_00860"/>
<evidence type="ECO:0000256" key="4">
    <source>
        <dbReference type="ARBA" id="ARBA00022723"/>
    </source>
</evidence>
<dbReference type="GO" id="GO:0046872">
    <property type="term" value="F:metal ion binding"/>
    <property type="evidence" value="ECO:0007669"/>
    <property type="project" value="UniProtKB-KW"/>
</dbReference>
<evidence type="ECO:0000256" key="1">
    <source>
        <dbReference type="ARBA" id="ARBA00001970"/>
    </source>
</evidence>
<comment type="similarity">
    <text evidence="7">Belongs to the chloroperoxidase family.</text>
</comment>